<reference evidence="1 2" key="1">
    <citation type="submission" date="2022-05" db="EMBL/GenBank/DDBJ databases">
        <title>Flavobacterium sp., isolated from activated sludge.</title>
        <authorList>
            <person name="Ran Q."/>
        </authorList>
    </citation>
    <scope>NUCLEOTIDE SEQUENCE [LARGE SCALE GENOMIC DNA]</scope>
    <source>
        <strain evidence="1 2">HXWNR70</strain>
    </source>
</reference>
<protein>
    <recommendedName>
        <fullName evidence="3">DUF4369 domain-containing protein</fullName>
    </recommendedName>
</protein>
<dbReference type="EMBL" id="JAMLJM010000009">
    <property type="protein sequence ID" value="MCL9809838.1"/>
    <property type="molecule type" value="Genomic_DNA"/>
</dbReference>
<dbReference type="Proteomes" id="UP001317191">
    <property type="component" value="Unassembled WGS sequence"/>
</dbReference>
<accession>A0ABT0TQR6</accession>
<keyword evidence="2" id="KW-1185">Reference proteome</keyword>
<dbReference type="RefSeq" id="WP_250593232.1">
    <property type="nucleotide sequence ID" value="NZ_JAMLJM010000009.1"/>
</dbReference>
<name>A0ABT0TQR6_9FLAO</name>
<proteinExistence type="predicted"/>
<organism evidence="1 2">
    <name type="scientific">Flavobacterium luminosum</name>
    <dbReference type="NCBI Taxonomy" id="2949086"/>
    <lineage>
        <taxon>Bacteria</taxon>
        <taxon>Pseudomonadati</taxon>
        <taxon>Bacteroidota</taxon>
        <taxon>Flavobacteriia</taxon>
        <taxon>Flavobacteriales</taxon>
        <taxon>Flavobacteriaceae</taxon>
        <taxon>Flavobacterium</taxon>
    </lineage>
</organism>
<evidence type="ECO:0000313" key="2">
    <source>
        <dbReference type="Proteomes" id="UP001317191"/>
    </source>
</evidence>
<evidence type="ECO:0000313" key="1">
    <source>
        <dbReference type="EMBL" id="MCL9809838.1"/>
    </source>
</evidence>
<sequence>MNKIEKRNNQILIAIVIAIMPIMNLFAQNGNNSNGPHNGTIKKVKSYHIETLIKDSKVYFFILDEKLKPLSNTEITGTASLIFADGKSKKVELANVGIDTFIVNEISAHTYTDIQVSFKINGKSISTIFSKERKLERFSKEITKHYHEQSTEHSYK</sequence>
<gene>
    <name evidence="1" type="ORF">NAT50_10765</name>
</gene>
<evidence type="ECO:0008006" key="3">
    <source>
        <dbReference type="Google" id="ProtNLM"/>
    </source>
</evidence>
<comment type="caution">
    <text evidence="1">The sequence shown here is derived from an EMBL/GenBank/DDBJ whole genome shotgun (WGS) entry which is preliminary data.</text>
</comment>